<keyword evidence="3 8" id="KW-0813">Transport</keyword>
<dbReference type="InterPro" id="IPR023271">
    <property type="entry name" value="Aquaporin-like"/>
</dbReference>
<feature type="transmembrane region" description="Helical" evidence="9">
    <location>
        <begin position="96"/>
        <end position="116"/>
    </location>
</feature>
<dbReference type="PANTHER" id="PTHR19139:SF199">
    <property type="entry name" value="MIP17260P"/>
    <property type="match status" value="1"/>
</dbReference>
<dbReference type="InParanoid" id="A0A078AXP3"/>
<organism evidence="10 11">
    <name type="scientific">Stylonychia lemnae</name>
    <name type="common">Ciliate</name>
    <dbReference type="NCBI Taxonomy" id="5949"/>
    <lineage>
        <taxon>Eukaryota</taxon>
        <taxon>Sar</taxon>
        <taxon>Alveolata</taxon>
        <taxon>Ciliophora</taxon>
        <taxon>Intramacronucleata</taxon>
        <taxon>Spirotrichea</taxon>
        <taxon>Stichotrichia</taxon>
        <taxon>Sporadotrichida</taxon>
        <taxon>Oxytrichidae</taxon>
        <taxon>Stylonychinae</taxon>
        <taxon>Stylonychia</taxon>
    </lineage>
</organism>
<keyword evidence="7 9" id="KW-0472">Membrane</keyword>
<keyword evidence="4" id="KW-1003">Cell membrane</keyword>
<feature type="transmembrane region" description="Helical" evidence="9">
    <location>
        <begin position="221"/>
        <end position="239"/>
    </location>
</feature>
<evidence type="ECO:0000256" key="8">
    <source>
        <dbReference type="RuleBase" id="RU000477"/>
    </source>
</evidence>
<feature type="transmembrane region" description="Helical" evidence="9">
    <location>
        <begin position="54"/>
        <end position="75"/>
    </location>
</feature>
<dbReference type="GO" id="GO:0015250">
    <property type="term" value="F:water channel activity"/>
    <property type="evidence" value="ECO:0007669"/>
    <property type="project" value="TreeGrafter"/>
</dbReference>
<protein>
    <submittedName>
        <fullName evidence="10">Major intrinsic protein</fullName>
    </submittedName>
</protein>
<dbReference type="AlphaFoldDB" id="A0A078AXP3"/>
<dbReference type="PRINTS" id="PR00783">
    <property type="entry name" value="MINTRINSICP"/>
</dbReference>
<evidence type="ECO:0000256" key="7">
    <source>
        <dbReference type="ARBA" id="ARBA00023136"/>
    </source>
</evidence>
<dbReference type="OMA" id="NMVANEY"/>
<evidence type="ECO:0000256" key="5">
    <source>
        <dbReference type="ARBA" id="ARBA00022692"/>
    </source>
</evidence>
<evidence type="ECO:0000256" key="6">
    <source>
        <dbReference type="ARBA" id="ARBA00022989"/>
    </source>
</evidence>
<sequence length="268" mass="30215">MEQQLSTREILRNSFLKLIFEFIGSMFLTVSFNSTQKVVLSDLDADNNFSRNQTSLLLCLWVLIVFGWKVSGSHYNPAISFAFMLRRDVGKFPRPLGIAYILIQFLGGFVGALLSWFLRTDPGASGNIYIQNSSYFFYAMVAETLGSFLVVFFYLTQTEKKTVFSQEQAVNCFIIASAYIGARAMLNGTKITLSGAVLNPAIGLGTCFTQLFDTGVDHFTWVWIYALMPFVGAILAVLFHEYVFKKTQEVLLEEEEDDHDEGVNLLDK</sequence>
<dbReference type="EMBL" id="CCKQ01015419">
    <property type="protein sequence ID" value="CDW87230.1"/>
    <property type="molecule type" value="Genomic_DNA"/>
</dbReference>
<keyword evidence="11" id="KW-1185">Reference proteome</keyword>
<evidence type="ECO:0000313" key="10">
    <source>
        <dbReference type="EMBL" id="CDW87230.1"/>
    </source>
</evidence>
<dbReference type="Proteomes" id="UP000039865">
    <property type="component" value="Unassembled WGS sequence"/>
</dbReference>
<dbReference type="Pfam" id="PF00230">
    <property type="entry name" value="MIP"/>
    <property type="match status" value="1"/>
</dbReference>
<dbReference type="OrthoDB" id="311282at2759"/>
<comment type="subcellular location">
    <subcellularLocation>
        <location evidence="1">Cell membrane</location>
        <topology evidence="1">Multi-pass membrane protein</topology>
    </subcellularLocation>
</comment>
<dbReference type="GO" id="GO:0005886">
    <property type="term" value="C:plasma membrane"/>
    <property type="evidence" value="ECO:0007669"/>
    <property type="project" value="UniProtKB-SubCell"/>
</dbReference>
<dbReference type="InterPro" id="IPR022357">
    <property type="entry name" value="MIP_CS"/>
</dbReference>
<keyword evidence="5 8" id="KW-0812">Transmembrane</keyword>
<reference evidence="10 11" key="1">
    <citation type="submission" date="2014-06" db="EMBL/GenBank/DDBJ databases">
        <authorList>
            <person name="Swart Estienne"/>
        </authorList>
    </citation>
    <scope>NUCLEOTIDE SEQUENCE [LARGE SCALE GENOMIC DNA]</scope>
    <source>
        <strain evidence="10 11">130c</strain>
    </source>
</reference>
<dbReference type="InterPro" id="IPR034294">
    <property type="entry name" value="Aquaporin_transptr"/>
</dbReference>
<dbReference type="PROSITE" id="PS00221">
    <property type="entry name" value="MIP"/>
    <property type="match status" value="1"/>
</dbReference>
<dbReference type="SUPFAM" id="SSF81338">
    <property type="entry name" value="Aquaporin-like"/>
    <property type="match status" value="1"/>
</dbReference>
<accession>A0A078AXP3</accession>
<evidence type="ECO:0000256" key="4">
    <source>
        <dbReference type="ARBA" id="ARBA00022475"/>
    </source>
</evidence>
<evidence type="ECO:0000256" key="1">
    <source>
        <dbReference type="ARBA" id="ARBA00004651"/>
    </source>
</evidence>
<keyword evidence="6 9" id="KW-1133">Transmembrane helix</keyword>
<evidence type="ECO:0000256" key="3">
    <source>
        <dbReference type="ARBA" id="ARBA00022448"/>
    </source>
</evidence>
<feature type="transmembrane region" description="Helical" evidence="9">
    <location>
        <begin position="15"/>
        <end position="34"/>
    </location>
</feature>
<name>A0A078AXP3_STYLE</name>
<evidence type="ECO:0000256" key="9">
    <source>
        <dbReference type="SAM" id="Phobius"/>
    </source>
</evidence>
<dbReference type="PANTHER" id="PTHR19139">
    <property type="entry name" value="AQUAPORIN TRANSPORTER"/>
    <property type="match status" value="1"/>
</dbReference>
<dbReference type="Gene3D" id="1.20.1080.10">
    <property type="entry name" value="Glycerol uptake facilitator protein"/>
    <property type="match status" value="1"/>
</dbReference>
<proteinExistence type="inferred from homology"/>
<comment type="similarity">
    <text evidence="2 8">Belongs to the MIP/aquaporin (TC 1.A.8) family.</text>
</comment>
<feature type="transmembrane region" description="Helical" evidence="9">
    <location>
        <begin position="136"/>
        <end position="156"/>
    </location>
</feature>
<gene>
    <name evidence="10" type="primary">Contig19419.g20591</name>
    <name evidence="10" type="ORF">STYLEM_16333</name>
</gene>
<evidence type="ECO:0000313" key="11">
    <source>
        <dbReference type="Proteomes" id="UP000039865"/>
    </source>
</evidence>
<dbReference type="InterPro" id="IPR000425">
    <property type="entry name" value="MIP"/>
</dbReference>
<evidence type="ECO:0000256" key="2">
    <source>
        <dbReference type="ARBA" id="ARBA00006175"/>
    </source>
</evidence>